<dbReference type="AlphaFoldDB" id="A0AAQ3MF10"/>
<gene>
    <name evidence="7" type="ORF">V8G54_035351</name>
</gene>
<reference evidence="7 8" key="1">
    <citation type="journal article" date="2023" name="Life. Sci Alliance">
        <title>Evolutionary insights into 3D genome organization and epigenetic landscape of Vigna mungo.</title>
        <authorList>
            <person name="Junaid A."/>
            <person name="Singh B."/>
            <person name="Bhatia S."/>
        </authorList>
    </citation>
    <scope>NUCLEOTIDE SEQUENCE [LARGE SCALE GENOMIC DNA]</scope>
    <source>
        <strain evidence="7">Urdbean</strain>
    </source>
</reference>
<dbReference type="PANTHER" id="PTHR28234:SF1">
    <property type="entry name" value="NUCLEAR CONTROL OF ATPASE PROTEIN 2"/>
    <property type="match status" value="1"/>
</dbReference>
<proteinExistence type="predicted"/>
<dbReference type="PANTHER" id="PTHR28234">
    <property type="entry name" value="NUCLEAR CONTROL OF ATPASE PROTEIN 2"/>
    <property type="match status" value="1"/>
</dbReference>
<evidence type="ECO:0008006" key="9">
    <source>
        <dbReference type="Google" id="ProtNLM"/>
    </source>
</evidence>
<keyword evidence="3 6" id="KW-1133">Transmembrane helix</keyword>
<name>A0AAQ3MF10_VIGMU</name>
<evidence type="ECO:0000256" key="5">
    <source>
        <dbReference type="ARBA" id="ARBA00023136"/>
    </source>
</evidence>
<keyword evidence="5 6" id="KW-0472">Membrane</keyword>
<evidence type="ECO:0000313" key="8">
    <source>
        <dbReference type="Proteomes" id="UP001374535"/>
    </source>
</evidence>
<dbReference type="InterPro" id="IPR013946">
    <property type="entry name" value="NCA2-like"/>
</dbReference>
<keyword evidence="4" id="KW-0496">Mitochondrion</keyword>
<dbReference type="EMBL" id="CP144690">
    <property type="protein sequence ID" value="WVY89837.1"/>
    <property type="molecule type" value="Genomic_DNA"/>
</dbReference>
<sequence>MAVPPSETESTGNGTFLSQFYSHYLRNRIHALYPYFPRNFFSNFAIRFRSTPRRECLPLPLPSSSFDSPVLVTKRSRVHGIVEGILERVLMNLHSVQKNLQFWQFRAKRSDSEKARFMIFERGPRAFVDETAKLLRGLTAQGSSSRSLCQSASDFIDERVAVLSSLRCSLATFLAQGNFYIGLGRDYEDRFDRTVQPICYQFSDITSNLKRHSQVYMEVDKIGEDLVANPEKELPSLLVTISDLFSTLEASIGHLHAVRESDSSVDGTYSIPLLFEKVPEINQEESQWTDYEIRNAINSIYQNLDKLDAYISLLVIKHRKPRKITQYWIRYTFGAVGLSVCSIWLLRHSRLVGSSDLDNWILEAKNSTISFFKNHVEQPILSIRDELFETFRKRHQGIMELEEVQLTSNSLHRMLLAFSEQAKGKNIRANASDQEMLEIVMDRYEKELMHPIQNLLNGELVRAILIQVQKLKLDTETAMLELNQILRANEINFAVLTALPAFFLSLLLIMVVRAWFKQDTKAEGRGRLARIQRRLLVAEVKKRIVRYQHYVDQGLERDAQCMFGLALYSLNRLYHSVKWHAEASGEWESLREDIVDLAAPGLQTSDKLSVISHMVTYDCLLPSQSRR</sequence>
<evidence type="ECO:0000256" key="1">
    <source>
        <dbReference type="ARBA" id="ARBA00004225"/>
    </source>
</evidence>
<dbReference type="Pfam" id="PF08637">
    <property type="entry name" value="NCA2"/>
    <property type="match status" value="1"/>
</dbReference>
<keyword evidence="8" id="KW-1185">Reference proteome</keyword>
<evidence type="ECO:0000256" key="3">
    <source>
        <dbReference type="ARBA" id="ARBA00022989"/>
    </source>
</evidence>
<evidence type="ECO:0000256" key="4">
    <source>
        <dbReference type="ARBA" id="ARBA00023128"/>
    </source>
</evidence>
<dbReference type="Proteomes" id="UP001374535">
    <property type="component" value="Chromosome 11"/>
</dbReference>
<feature type="transmembrane region" description="Helical" evidence="6">
    <location>
        <begin position="493"/>
        <end position="516"/>
    </location>
</feature>
<evidence type="ECO:0000313" key="7">
    <source>
        <dbReference type="EMBL" id="WVY89837.1"/>
    </source>
</evidence>
<protein>
    <recommendedName>
        <fullName evidence="9">Protein DGS1, mitochondrial</fullName>
    </recommendedName>
</protein>
<keyword evidence="2 6" id="KW-0812">Transmembrane</keyword>
<dbReference type="GO" id="GO:0005741">
    <property type="term" value="C:mitochondrial outer membrane"/>
    <property type="evidence" value="ECO:0007669"/>
    <property type="project" value="TreeGrafter"/>
</dbReference>
<organism evidence="7 8">
    <name type="scientific">Vigna mungo</name>
    <name type="common">Black gram</name>
    <name type="synonym">Phaseolus mungo</name>
    <dbReference type="NCBI Taxonomy" id="3915"/>
    <lineage>
        <taxon>Eukaryota</taxon>
        <taxon>Viridiplantae</taxon>
        <taxon>Streptophyta</taxon>
        <taxon>Embryophyta</taxon>
        <taxon>Tracheophyta</taxon>
        <taxon>Spermatophyta</taxon>
        <taxon>Magnoliopsida</taxon>
        <taxon>eudicotyledons</taxon>
        <taxon>Gunneridae</taxon>
        <taxon>Pentapetalae</taxon>
        <taxon>rosids</taxon>
        <taxon>fabids</taxon>
        <taxon>Fabales</taxon>
        <taxon>Fabaceae</taxon>
        <taxon>Papilionoideae</taxon>
        <taxon>50 kb inversion clade</taxon>
        <taxon>NPAAA clade</taxon>
        <taxon>indigoferoid/millettioid clade</taxon>
        <taxon>Phaseoleae</taxon>
        <taxon>Vigna</taxon>
    </lineage>
</organism>
<evidence type="ECO:0000256" key="6">
    <source>
        <dbReference type="SAM" id="Phobius"/>
    </source>
</evidence>
<evidence type="ECO:0000256" key="2">
    <source>
        <dbReference type="ARBA" id="ARBA00022692"/>
    </source>
</evidence>
<comment type="subcellular location">
    <subcellularLocation>
        <location evidence="1">Mitochondrion membrane</location>
        <topology evidence="1">Multi-pass membrane protein</topology>
    </subcellularLocation>
</comment>
<accession>A0AAQ3MF10</accession>